<organism evidence="2 3">
    <name type="scientific">Batillaria attramentaria</name>
    <dbReference type="NCBI Taxonomy" id="370345"/>
    <lineage>
        <taxon>Eukaryota</taxon>
        <taxon>Metazoa</taxon>
        <taxon>Spiralia</taxon>
        <taxon>Lophotrochozoa</taxon>
        <taxon>Mollusca</taxon>
        <taxon>Gastropoda</taxon>
        <taxon>Caenogastropoda</taxon>
        <taxon>Sorbeoconcha</taxon>
        <taxon>Cerithioidea</taxon>
        <taxon>Batillariidae</taxon>
        <taxon>Batillaria</taxon>
    </lineage>
</organism>
<protein>
    <submittedName>
        <fullName evidence="2">Uncharacterized protein</fullName>
    </submittedName>
</protein>
<keyword evidence="3" id="KW-1185">Reference proteome</keyword>
<evidence type="ECO:0000313" key="3">
    <source>
        <dbReference type="Proteomes" id="UP001519460"/>
    </source>
</evidence>
<evidence type="ECO:0000256" key="1">
    <source>
        <dbReference type="SAM" id="MobiDB-lite"/>
    </source>
</evidence>
<dbReference type="AlphaFoldDB" id="A0ABD0KKY7"/>
<proteinExistence type="predicted"/>
<dbReference type="Proteomes" id="UP001519460">
    <property type="component" value="Unassembled WGS sequence"/>
</dbReference>
<feature type="region of interest" description="Disordered" evidence="1">
    <location>
        <begin position="55"/>
        <end position="78"/>
    </location>
</feature>
<gene>
    <name evidence="2" type="ORF">BaRGS_00020802</name>
</gene>
<sequence length="78" mass="8732">MSIGVEHWPPFPIAPMDMINSALPRTAPVLQTSWTGASRDENVLIFQRQETSPLWHRAGPRLPKGGKNTTWTLSHSVK</sequence>
<evidence type="ECO:0000313" key="2">
    <source>
        <dbReference type="EMBL" id="KAK7487901.1"/>
    </source>
</evidence>
<dbReference type="EMBL" id="JACVVK020000157">
    <property type="protein sequence ID" value="KAK7487901.1"/>
    <property type="molecule type" value="Genomic_DNA"/>
</dbReference>
<accession>A0ABD0KKY7</accession>
<comment type="caution">
    <text evidence="2">The sequence shown here is derived from an EMBL/GenBank/DDBJ whole genome shotgun (WGS) entry which is preliminary data.</text>
</comment>
<feature type="compositionally biased region" description="Polar residues" evidence="1">
    <location>
        <begin position="67"/>
        <end position="78"/>
    </location>
</feature>
<name>A0ABD0KKY7_9CAEN</name>
<reference evidence="2 3" key="1">
    <citation type="journal article" date="2023" name="Sci. Data">
        <title>Genome assembly of the Korean intertidal mud-creeper Batillaria attramentaria.</title>
        <authorList>
            <person name="Patra A.K."/>
            <person name="Ho P.T."/>
            <person name="Jun S."/>
            <person name="Lee S.J."/>
            <person name="Kim Y."/>
            <person name="Won Y.J."/>
        </authorList>
    </citation>
    <scope>NUCLEOTIDE SEQUENCE [LARGE SCALE GENOMIC DNA]</scope>
    <source>
        <strain evidence="2">Wonlab-2016</strain>
    </source>
</reference>